<sequence length="532" mass="61862">MRIDKVYIENFKNLHQFTIDLDETKMQTVLLGENAAGKSNFLEALVIIFRDLELGVATPFNFEIEYQCKNEFLKAVGGPNTKGGYAVYEGQASKEGTINFSKKPISKSTISKDKFSYLPRYVFAYYSGVSDRLLEHFDPHQNMFYRDLLAGVDDPMRPLFYARLIHSHFVLMAFYAFSQPEVNEFLEDYLDIIGLESILFVIKKPNWNRNNKVLDFWGAKGVVREFLEDLYDAAMAPISTTETVRKDFRKSQKEEHLFLYISNQEKLEKIAKKYGNNAEFFKRLESTYISDLILEVRVKVKKRHVGGEITFKELSEGEQQLLTVLGLLRFTKEEESLILLDEPDTHLNPLWKWKYMNLLEEVVQKPETSQIIMTTHDPLVIGGLTKEEIRIFYTEKSKDEEDKELMLVKTMAPDFDPKGLGVAGILTSEFFNLPAAMDEDTFLELTRKRELEVLDRENKLDENDKIELQELVAKLSKIGFDKVQRDPLYDKFIQAVYKNPDLKKAPSNKEEREEQNQKMAELIKQLMDEEKA</sequence>
<feature type="domain" description="Endonuclease GajA/Old nuclease/RecF-like AAA" evidence="2">
    <location>
        <begin position="1"/>
        <end position="52"/>
    </location>
</feature>
<evidence type="ECO:0000259" key="3">
    <source>
        <dbReference type="Pfam" id="PF13304"/>
    </source>
</evidence>
<dbReference type="PANTHER" id="PTHR43581">
    <property type="entry name" value="ATP/GTP PHOSPHATASE"/>
    <property type="match status" value="1"/>
</dbReference>
<dbReference type="GO" id="GO:0005524">
    <property type="term" value="F:ATP binding"/>
    <property type="evidence" value="ECO:0007669"/>
    <property type="project" value="InterPro"/>
</dbReference>
<dbReference type="CDD" id="cd00267">
    <property type="entry name" value="ABC_ATPase"/>
    <property type="match status" value="1"/>
</dbReference>
<evidence type="ECO:0000313" key="5">
    <source>
        <dbReference type="Proteomes" id="UP000248688"/>
    </source>
</evidence>
<keyword evidence="5" id="KW-1185">Reference proteome</keyword>
<protein>
    <submittedName>
        <fullName evidence="4">Uncharacterized protein</fullName>
    </submittedName>
</protein>
<dbReference type="RefSeq" id="WP_112783530.1">
    <property type="nucleotide sequence ID" value="NZ_CP030041.1"/>
</dbReference>
<accession>A0A2Z4IGN5</accession>
<dbReference type="InterPro" id="IPR051396">
    <property type="entry name" value="Bact_Antivir_Def_Nuclease"/>
</dbReference>
<name>A0A2Z4IGN5_9BACT</name>
<evidence type="ECO:0000259" key="2">
    <source>
        <dbReference type="Pfam" id="PF13175"/>
    </source>
</evidence>
<dbReference type="AlphaFoldDB" id="A0A2Z4IGN5"/>
<dbReference type="InterPro" id="IPR027417">
    <property type="entry name" value="P-loop_NTPase"/>
</dbReference>
<proteinExistence type="predicted"/>
<dbReference type="Gene3D" id="3.40.50.300">
    <property type="entry name" value="P-loop containing nucleotide triphosphate hydrolases"/>
    <property type="match status" value="1"/>
</dbReference>
<dbReference type="GO" id="GO:0016887">
    <property type="term" value="F:ATP hydrolysis activity"/>
    <property type="evidence" value="ECO:0007669"/>
    <property type="project" value="InterPro"/>
</dbReference>
<dbReference type="Pfam" id="PF13175">
    <property type="entry name" value="AAA_15"/>
    <property type="match status" value="1"/>
</dbReference>
<gene>
    <name evidence="4" type="ORF">DN752_08430</name>
</gene>
<dbReference type="InterPro" id="IPR041685">
    <property type="entry name" value="AAA_GajA/Old/RecF-like"/>
</dbReference>
<organism evidence="4 5">
    <name type="scientific">Echinicola strongylocentroti</name>
    <dbReference type="NCBI Taxonomy" id="1795355"/>
    <lineage>
        <taxon>Bacteria</taxon>
        <taxon>Pseudomonadati</taxon>
        <taxon>Bacteroidota</taxon>
        <taxon>Cytophagia</taxon>
        <taxon>Cytophagales</taxon>
        <taxon>Cyclobacteriaceae</taxon>
        <taxon>Echinicola</taxon>
    </lineage>
</organism>
<dbReference type="OrthoDB" id="9805802at2"/>
<evidence type="ECO:0000313" key="4">
    <source>
        <dbReference type="EMBL" id="AWW30144.1"/>
    </source>
</evidence>
<reference evidence="4 5" key="1">
    <citation type="submission" date="2018-06" db="EMBL/GenBank/DDBJ databases">
        <title>Echinicola strongylocentroti sp. nov., isolated from a sea urchin Strongylocentrotus intermedius.</title>
        <authorList>
            <person name="Bae S.S."/>
        </authorList>
    </citation>
    <scope>NUCLEOTIDE SEQUENCE [LARGE SCALE GENOMIC DNA]</scope>
    <source>
        <strain evidence="4 5">MEBiC08714</strain>
    </source>
</reference>
<dbReference type="PANTHER" id="PTHR43581:SF4">
    <property type="entry name" value="ATP_GTP PHOSPHATASE"/>
    <property type="match status" value="1"/>
</dbReference>
<dbReference type="InterPro" id="IPR003959">
    <property type="entry name" value="ATPase_AAA_core"/>
</dbReference>
<dbReference type="SUPFAM" id="SSF52540">
    <property type="entry name" value="P-loop containing nucleoside triphosphate hydrolases"/>
    <property type="match status" value="1"/>
</dbReference>
<dbReference type="KEGG" id="est:DN752_08430"/>
<evidence type="ECO:0000256" key="1">
    <source>
        <dbReference type="SAM" id="MobiDB-lite"/>
    </source>
</evidence>
<feature type="region of interest" description="Disordered" evidence="1">
    <location>
        <begin position="503"/>
        <end position="532"/>
    </location>
</feature>
<dbReference type="Proteomes" id="UP000248688">
    <property type="component" value="Chromosome"/>
</dbReference>
<dbReference type="EMBL" id="CP030041">
    <property type="protein sequence ID" value="AWW30144.1"/>
    <property type="molecule type" value="Genomic_DNA"/>
</dbReference>
<dbReference type="Pfam" id="PF13304">
    <property type="entry name" value="AAA_21"/>
    <property type="match status" value="1"/>
</dbReference>
<feature type="compositionally biased region" description="Basic and acidic residues" evidence="1">
    <location>
        <begin position="503"/>
        <end position="516"/>
    </location>
</feature>
<feature type="domain" description="ATPase AAA-type core" evidence="3">
    <location>
        <begin position="240"/>
        <end position="381"/>
    </location>
</feature>